<organism evidence="3 4">
    <name type="scientific">Verruconis gallopava</name>
    <dbReference type="NCBI Taxonomy" id="253628"/>
    <lineage>
        <taxon>Eukaryota</taxon>
        <taxon>Fungi</taxon>
        <taxon>Dikarya</taxon>
        <taxon>Ascomycota</taxon>
        <taxon>Pezizomycotina</taxon>
        <taxon>Dothideomycetes</taxon>
        <taxon>Pleosporomycetidae</taxon>
        <taxon>Venturiales</taxon>
        <taxon>Sympoventuriaceae</taxon>
        <taxon>Verruconis</taxon>
    </lineage>
</organism>
<keyword evidence="4" id="KW-1185">Reference proteome</keyword>
<proteinExistence type="predicted"/>
<dbReference type="HOGENOM" id="CLU_006240_2_0_1"/>
<dbReference type="Gene3D" id="1.20.58.2130">
    <property type="match status" value="1"/>
</dbReference>
<feature type="region of interest" description="Disordered" evidence="1">
    <location>
        <begin position="710"/>
        <end position="746"/>
    </location>
</feature>
<dbReference type="EMBL" id="KN847556">
    <property type="protein sequence ID" value="KIW01316.1"/>
    <property type="molecule type" value="Genomic_DNA"/>
</dbReference>
<gene>
    <name evidence="3" type="ORF">PV09_07352</name>
</gene>
<feature type="compositionally biased region" description="Polar residues" evidence="1">
    <location>
        <begin position="766"/>
        <end position="781"/>
    </location>
</feature>
<feature type="compositionally biased region" description="Basic and acidic residues" evidence="1">
    <location>
        <begin position="887"/>
        <end position="897"/>
    </location>
</feature>
<evidence type="ECO:0000256" key="1">
    <source>
        <dbReference type="SAM" id="MobiDB-lite"/>
    </source>
</evidence>
<dbReference type="VEuPathDB" id="FungiDB:PV09_07352"/>
<dbReference type="InParanoid" id="A0A0D1XGI5"/>
<name>A0A0D1XGI5_9PEZI</name>
<dbReference type="GO" id="GO:0006270">
    <property type="term" value="P:DNA replication initiation"/>
    <property type="evidence" value="ECO:0007669"/>
    <property type="project" value="InterPro"/>
</dbReference>
<reference evidence="3 4" key="1">
    <citation type="submission" date="2015-01" db="EMBL/GenBank/DDBJ databases">
        <title>The Genome Sequence of Ochroconis gallopava CBS43764.</title>
        <authorList>
            <consortium name="The Broad Institute Genomics Platform"/>
            <person name="Cuomo C."/>
            <person name="de Hoog S."/>
            <person name="Gorbushina A."/>
            <person name="Stielow B."/>
            <person name="Teixiera M."/>
            <person name="Abouelleil A."/>
            <person name="Chapman S.B."/>
            <person name="Priest M."/>
            <person name="Young S.K."/>
            <person name="Wortman J."/>
            <person name="Nusbaum C."/>
            <person name="Birren B."/>
        </authorList>
    </citation>
    <scope>NUCLEOTIDE SEQUENCE [LARGE SCALE GENOMIC DNA]</scope>
    <source>
        <strain evidence="3 4">CBS 43764</strain>
    </source>
</reference>
<evidence type="ECO:0000259" key="2">
    <source>
        <dbReference type="Pfam" id="PF08639"/>
    </source>
</evidence>
<accession>A0A0D1XGI5</accession>
<feature type="region of interest" description="Disordered" evidence="1">
    <location>
        <begin position="1"/>
        <end position="44"/>
    </location>
</feature>
<protein>
    <recommendedName>
        <fullName evidence="2">DNA replication regulator Sld3 C-terminal domain-containing protein</fullName>
    </recommendedName>
</protein>
<dbReference type="PANTHER" id="PTHR28067:SF1">
    <property type="entry name" value="DNA REPLICATION REGULATOR SLD3"/>
    <property type="match status" value="1"/>
</dbReference>
<feature type="region of interest" description="Disordered" evidence="1">
    <location>
        <begin position="420"/>
        <end position="451"/>
    </location>
</feature>
<dbReference type="Proteomes" id="UP000053259">
    <property type="component" value="Unassembled WGS sequence"/>
</dbReference>
<sequence>MTNIAAEVQTPALSAPNHVHTASGSMRLQSPCSQKRKRDEGETDPVAVEDIHIRMYPGSIYDKPILLRPLRLVPRSRLPLSFLDTSAAGSLLSPSRLFTANIESLEHNNAGSSDGLLLIANLTKSTDLVAVERVKPRVYALCKLSAWVKIGYIEEGSGHALQHVEDSHGNKKWWSSAVIKMRSEGTPASNKRVKLSMAPPSKYAQEAPENITNPTPALVLSKDSSEAAFSQDAIIAPVMESPKPDEMFEGLIRQYLEALYISKTSLAFFVKGPLSRARNTVAANTNGTALITFTTHLRAMLLSMTQMDKKYREKLPEVIKSFPVQVLSDDELNGSMPAKKRRSKKSPKLSREGFYPIEEDFCRRWWLDNHSATSRARQDETFEQLVRRRVGDLRRRETLAQIVLILELLALEAQTEFKEAHTMTKESETGEATEKQDVDDGKSAGTKKTKAKGKKQQDLDLLLDLLLDKLSIWQSIEQDIGESIDKKQDSSAENTEKLYEQDLLAGFCTDVVIPFYKSRIPSQASLVNKKLGGPVTVSPAKPEELKAQKLGKTLVKPGEKRPRRPLQKTLSDVNALMRSRKPSLSRSLTDIQAIPRIKREASELSLLDVPLAQPSRRDSMSQLRHLQQRTVDLTAISTATEAKLKQKAKIEQELKDAINTLKKPNRGQAVRELVDAADQRSLGSASMRKRTMRPVRKVLQNVRNVQVTATPKHQRTIRTLGHDQLTQEDGLEEQNAPSSGDYVIPSSGYRAANADVVDATPVVSRSMPSNMGPTISATPSKKSAKAVAVDELEPDKLGPSPEMKQSRQLKSISTGRVPSNSSLQEVKYSQKSRMSAPSTPMKGKSAHTLAVPKSVQPSAIPSTPVKCKPTIPPRSPEVLDTTPKKNPSRDPYREEMKEQSIYDVLGWNDYDDD</sequence>
<dbReference type="AlphaFoldDB" id="A0A0D1XGI5"/>
<feature type="compositionally biased region" description="Basic and acidic residues" evidence="1">
    <location>
        <begin position="420"/>
        <end position="442"/>
    </location>
</feature>
<feature type="region of interest" description="Disordered" evidence="1">
    <location>
        <begin position="763"/>
        <end position="897"/>
    </location>
</feature>
<dbReference type="OrthoDB" id="5395343at2759"/>
<feature type="domain" description="DNA replication regulator Sld3 C-terminal" evidence="2">
    <location>
        <begin position="246"/>
        <end position="781"/>
    </location>
</feature>
<dbReference type="InterPro" id="IPR013948">
    <property type="entry name" value="DNA_replication_reg_Sld3_C"/>
</dbReference>
<dbReference type="GeneID" id="27315325"/>
<dbReference type="STRING" id="253628.A0A0D1XGI5"/>
<evidence type="ECO:0000313" key="3">
    <source>
        <dbReference type="EMBL" id="KIW01316.1"/>
    </source>
</evidence>
<feature type="compositionally biased region" description="Polar residues" evidence="1">
    <location>
        <begin position="806"/>
        <end position="838"/>
    </location>
</feature>
<feature type="compositionally biased region" description="Polar residues" evidence="1">
    <location>
        <begin position="20"/>
        <end position="33"/>
    </location>
</feature>
<dbReference type="InterPro" id="IPR042511">
    <property type="entry name" value="Sld3"/>
</dbReference>
<dbReference type="RefSeq" id="XP_016211185.1">
    <property type="nucleotide sequence ID" value="XM_016361109.1"/>
</dbReference>
<dbReference type="PANTHER" id="PTHR28067">
    <property type="entry name" value="DNA REPLICATION REGULATOR SLD3"/>
    <property type="match status" value="1"/>
</dbReference>
<dbReference type="GO" id="GO:0031261">
    <property type="term" value="C:DNA replication preinitiation complex"/>
    <property type="evidence" value="ECO:0007669"/>
    <property type="project" value="TreeGrafter"/>
</dbReference>
<dbReference type="Pfam" id="PF08639">
    <property type="entry name" value="Sld3_STD"/>
    <property type="match status" value="1"/>
</dbReference>
<evidence type="ECO:0000313" key="4">
    <source>
        <dbReference type="Proteomes" id="UP000053259"/>
    </source>
</evidence>